<dbReference type="GO" id="GO:0016791">
    <property type="term" value="F:phosphatase activity"/>
    <property type="evidence" value="ECO:0007669"/>
    <property type="project" value="UniProtKB-ARBA"/>
</dbReference>
<name>A0A4R6BCA8_9STAP</name>
<dbReference type="EMBL" id="SCWA01000014">
    <property type="protein sequence ID" value="TDL95488.1"/>
    <property type="molecule type" value="Genomic_DNA"/>
</dbReference>
<reference evidence="1 2" key="1">
    <citation type="submission" date="2019-01" db="EMBL/GenBank/DDBJ databases">
        <title>Draft genome sequences of the type strains of six Macrococcus species.</title>
        <authorList>
            <person name="Mazhar S."/>
            <person name="Altermann E."/>
            <person name="Hill C."/>
            <person name="Mcauliffe O."/>
        </authorList>
    </citation>
    <scope>NUCLEOTIDE SEQUENCE [LARGE SCALE GENOMIC DNA]</scope>
    <source>
        <strain evidence="1 2">CCM4811</strain>
    </source>
</reference>
<accession>A0A4R6BCA8</accession>
<dbReference type="SUPFAM" id="SSF56784">
    <property type="entry name" value="HAD-like"/>
    <property type="match status" value="1"/>
</dbReference>
<dbReference type="NCBIfam" id="TIGR00099">
    <property type="entry name" value="Cof-subfamily"/>
    <property type="match status" value="1"/>
</dbReference>
<dbReference type="AlphaFoldDB" id="A0A4R6BCA8"/>
<dbReference type="CDD" id="cd07516">
    <property type="entry name" value="HAD_Pase"/>
    <property type="match status" value="1"/>
</dbReference>
<dbReference type="InterPro" id="IPR000150">
    <property type="entry name" value="Cof"/>
</dbReference>
<dbReference type="InterPro" id="IPR023214">
    <property type="entry name" value="HAD_sf"/>
</dbReference>
<dbReference type="PANTHER" id="PTHR10000">
    <property type="entry name" value="PHOSPHOSERINE PHOSPHATASE"/>
    <property type="match status" value="1"/>
</dbReference>
<dbReference type="PANTHER" id="PTHR10000:SF23">
    <property type="entry name" value="5-AMINO-6-(5-PHOSPHO-D-RIBITYLAMINO)URACIL PHOSPHATASE YITU"/>
    <property type="match status" value="1"/>
</dbReference>
<dbReference type="Proteomes" id="UP000295310">
    <property type="component" value="Unassembled WGS sequence"/>
</dbReference>
<evidence type="ECO:0000313" key="2">
    <source>
        <dbReference type="Proteomes" id="UP000295310"/>
    </source>
</evidence>
<dbReference type="NCBIfam" id="TIGR01484">
    <property type="entry name" value="HAD-SF-IIB"/>
    <property type="match status" value="1"/>
</dbReference>
<comment type="caution">
    <text evidence="1">The sequence shown here is derived from an EMBL/GenBank/DDBJ whole genome shotgun (WGS) entry which is preliminary data.</text>
</comment>
<protein>
    <submittedName>
        <fullName evidence="1">HAD family phosphatase</fullName>
    </submittedName>
</protein>
<dbReference type="PROSITE" id="PS01228">
    <property type="entry name" value="COF_1"/>
    <property type="match status" value="1"/>
</dbReference>
<evidence type="ECO:0000313" key="1">
    <source>
        <dbReference type="EMBL" id="TDL95488.1"/>
    </source>
</evidence>
<dbReference type="GO" id="GO:0000287">
    <property type="term" value="F:magnesium ion binding"/>
    <property type="evidence" value="ECO:0007669"/>
    <property type="project" value="TreeGrafter"/>
</dbReference>
<dbReference type="Pfam" id="PF08282">
    <property type="entry name" value="Hydrolase_3"/>
    <property type="match status" value="1"/>
</dbReference>
<dbReference type="SFLD" id="SFLDG01140">
    <property type="entry name" value="C2.B:_Phosphomannomutase_and_P"/>
    <property type="match status" value="1"/>
</dbReference>
<dbReference type="GO" id="GO:0005829">
    <property type="term" value="C:cytosol"/>
    <property type="evidence" value="ECO:0007669"/>
    <property type="project" value="TreeGrafter"/>
</dbReference>
<sequence length="273" mass="31020">MNAKHLICLDLDGTLLTDEKTVSPYTKNILQQLKEQGHEVMISTGRPYRASEIYYNELGLDSPIVNFNGAFIHHPKDDTFKVVHEPLDLSIAKAIFEQLEDLNIQNIIAEVKDHIYFHYHDEYLFHGFTMGNPVVQNGDLNLTLQEEPTSILIQAEEEHVPAIREHLSDVYAEQLEHRRWGAPYPVIEIVKKGINKAVGIQYVSETLGIKQEHIIAFGDEDNDFEMIEYAGTGIAMANAIQELKLRADEVTLSNNEDGIGVFLARYFNLEGRT</sequence>
<keyword evidence="2" id="KW-1185">Reference proteome</keyword>
<dbReference type="OrthoDB" id="9781413at2"/>
<gene>
    <name evidence="1" type="ORF">ERX27_08260</name>
</gene>
<proteinExistence type="predicted"/>
<dbReference type="InterPro" id="IPR036412">
    <property type="entry name" value="HAD-like_sf"/>
</dbReference>
<dbReference type="Gene3D" id="3.30.1240.10">
    <property type="match status" value="1"/>
</dbReference>
<organism evidence="1 2">
    <name type="scientific">Macrococcus brunensis</name>
    <dbReference type="NCBI Taxonomy" id="198483"/>
    <lineage>
        <taxon>Bacteria</taxon>
        <taxon>Bacillati</taxon>
        <taxon>Bacillota</taxon>
        <taxon>Bacilli</taxon>
        <taxon>Bacillales</taxon>
        <taxon>Staphylococcaceae</taxon>
        <taxon>Macrococcus</taxon>
    </lineage>
</organism>
<dbReference type="SFLD" id="SFLDS00003">
    <property type="entry name" value="Haloacid_Dehalogenase"/>
    <property type="match status" value="1"/>
</dbReference>
<dbReference type="Gene3D" id="3.40.50.1000">
    <property type="entry name" value="HAD superfamily/HAD-like"/>
    <property type="match status" value="1"/>
</dbReference>
<dbReference type="InterPro" id="IPR006379">
    <property type="entry name" value="HAD-SF_hydro_IIB"/>
</dbReference>